<dbReference type="GO" id="GO:0003723">
    <property type="term" value="F:RNA binding"/>
    <property type="evidence" value="ECO:0007669"/>
    <property type="project" value="InterPro"/>
</dbReference>
<evidence type="ECO:0000259" key="14">
    <source>
        <dbReference type="PROSITE" id="PS51975"/>
    </source>
</evidence>
<dbReference type="InterPro" id="IPR012337">
    <property type="entry name" value="RNaseH-like_sf"/>
</dbReference>
<dbReference type="EC" id="3.1.26.4" evidence="6"/>
<dbReference type="Pfam" id="PF01351">
    <property type="entry name" value="RNase_HII"/>
    <property type="match status" value="1"/>
</dbReference>
<dbReference type="HAMAP" id="MF_00052_B">
    <property type="entry name" value="RNase_HII_B"/>
    <property type="match status" value="1"/>
</dbReference>
<evidence type="ECO:0000256" key="9">
    <source>
        <dbReference type="ARBA" id="ARBA00022722"/>
    </source>
</evidence>
<evidence type="ECO:0000256" key="11">
    <source>
        <dbReference type="ARBA" id="ARBA00022759"/>
    </source>
</evidence>
<comment type="cofactor">
    <cofactor evidence="2">
        <name>Mn(2+)</name>
        <dbReference type="ChEBI" id="CHEBI:29035"/>
    </cofactor>
</comment>
<evidence type="ECO:0000256" key="8">
    <source>
        <dbReference type="ARBA" id="ARBA00022490"/>
    </source>
</evidence>
<comment type="similarity">
    <text evidence="5">Belongs to the RNase HII family.</text>
</comment>
<dbReference type="GO" id="GO:0005737">
    <property type="term" value="C:cytoplasm"/>
    <property type="evidence" value="ECO:0007669"/>
    <property type="project" value="UniProtKB-SubCell"/>
</dbReference>
<evidence type="ECO:0000256" key="5">
    <source>
        <dbReference type="ARBA" id="ARBA00007383"/>
    </source>
</evidence>
<dbReference type="SUPFAM" id="SSF53098">
    <property type="entry name" value="Ribonuclease H-like"/>
    <property type="match status" value="1"/>
</dbReference>
<sequence>MLQNTDTDKIYVGVDECGRGCLAGDVCCAAVIWDPGYKHPLVEKIKDSKKLSEKQREELAEFIKDNAIDYSICKVDAQRIDEINILEATYEAMHGALDRMCVNFDHVMVDGNRFRQYKHVPYTSVVGGDNKYICIAAASILAKVERDNDMKRLSIQHPEYGWGKNVGYGTKEHMEALKVHGATPYHRKSFRGVLT</sequence>
<keyword evidence="8" id="KW-0963">Cytoplasm</keyword>
<keyword evidence="9" id="KW-0540">Nuclease</keyword>
<keyword evidence="12" id="KW-0378">Hydrolase</keyword>
<dbReference type="PANTHER" id="PTHR10954:SF18">
    <property type="entry name" value="RIBONUCLEASE HII"/>
    <property type="match status" value="1"/>
</dbReference>
<dbReference type="PROSITE" id="PS51975">
    <property type="entry name" value="RNASE_H_2"/>
    <property type="match status" value="1"/>
</dbReference>
<comment type="subcellular location">
    <subcellularLocation>
        <location evidence="4">Cytoplasm</location>
    </subcellularLocation>
</comment>
<comment type="cofactor">
    <cofactor evidence="3">
        <name>Mg(2+)</name>
        <dbReference type="ChEBI" id="CHEBI:18420"/>
    </cofactor>
</comment>
<dbReference type="InterPro" id="IPR022898">
    <property type="entry name" value="RNase_HII"/>
</dbReference>
<feature type="domain" description="RNase H type-2" evidence="14">
    <location>
        <begin position="9"/>
        <end position="195"/>
    </location>
</feature>
<keyword evidence="13" id="KW-0464">Manganese</keyword>
<dbReference type="AlphaFoldDB" id="A0A6C0BF57"/>
<dbReference type="GO" id="GO:0004523">
    <property type="term" value="F:RNA-DNA hybrid ribonuclease activity"/>
    <property type="evidence" value="ECO:0007669"/>
    <property type="project" value="UniProtKB-EC"/>
</dbReference>
<keyword evidence="10" id="KW-0479">Metal-binding</keyword>
<comment type="catalytic activity">
    <reaction evidence="1">
        <text>Endonucleolytic cleavage to 5'-phosphomonoester.</text>
        <dbReference type="EC" id="3.1.26.4"/>
    </reaction>
</comment>
<dbReference type="GO" id="GO:0032299">
    <property type="term" value="C:ribonuclease H2 complex"/>
    <property type="evidence" value="ECO:0007669"/>
    <property type="project" value="TreeGrafter"/>
</dbReference>
<dbReference type="GO" id="GO:0046872">
    <property type="term" value="F:metal ion binding"/>
    <property type="evidence" value="ECO:0007669"/>
    <property type="project" value="UniProtKB-KW"/>
</dbReference>
<evidence type="ECO:0000256" key="12">
    <source>
        <dbReference type="ARBA" id="ARBA00022801"/>
    </source>
</evidence>
<evidence type="ECO:0000256" key="13">
    <source>
        <dbReference type="ARBA" id="ARBA00023211"/>
    </source>
</evidence>
<dbReference type="Gene3D" id="3.30.420.10">
    <property type="entry name" value="Ribonuclease H-like superfamily/Ribonuclease H"/>
    <property type="match status" value="1"/>
</dbReference>
<evidence type="ECO:0000256" key="3">
    <source>
        <dbReference type="ARBA" id="ARBA00001946"/>
    </source>
</evidence>
<protein>
    <recommendedName>
        <fullName evidence="7">Ribonuclease HII</fullName>
        <ecNumber evidence="6">3.1.26.4</ecNumber>
    </recommendedName>
</protein>
<evidence type="ECO:0000256" key="4">
    <source>
        <dbReference type="ARBA" id="ARBA00004496"/>
    </source>
</evidence>
<dbReference type="NCBIfam" id="NF000595">
    <property type="entry name" value="PRK00015.1-3"/>
    <property type="match status" value="1"/>
</dbReference>
<dbReference type="PANTHER" id="PTHR10954">
    <property type="entry name" value="RIBONUCLEASE H2 SUBUNIT A"/>
    <property type="match status" value="1"/>
</dbReference>
<organism evidence="15">
    <name type="scientific">viral metagenome</name>
    <dbReference type="NCBI Taxonomy" id="1070528"/>
    <lineage>
        <taxon>unclassified sequences</taxon>
        <taxon>metagenomes</taxon>
        <taxon>organismal metagenomes</taxon>
    </lineage>
</organism>
<evidence type="ECO:0000256" key="7">
    <source>
        <dbReference type="ARBA" id="ARBA00019179"/>
    </source>
</evidence>
<dbReference type="InterPro" id="IPR001352">
    <property type="entry name" value="RNase_HII/HIII"/>
</dbReference>
<evidence type="ECO:0000256" key="1">
    <source>
        <dbReference type="ARBA" id="ARBA00000077"/>
    </source>
</evidence>
<evidence type="ECO:0000313" key="15">
    <source>
        <dbReference type="EMBL" id="QHS90776.1"/>
    </source>
</evidence>
<name>A0A6C0BF57_9ZZZZ</name>
<dbReference type="GO" id="GO:0043137">
    <property type="term" value="P:DNA replication, removal of RNA primer"/>
    <property type="evidence" value="ECO:0007669"/>
    <property type="project" value="TreeGrafter"/>
</dbReference>
<dbReference type="CDD" id="cd07182">
    <property type="entry name" value="RNase_HII_bacteria_HII_like"/>
    <property type="match status" value="1"/>
</dbReference>
<dbReference type="InterPro" id="IPR024567">
    <property type="entry name" value="RNase_HII/HIII_dom"/>
</dbReference>
<dbReference type="GO" id="GO:0006298">
    <property type="term" value="P:mismatch repair"/>
    <property type="evidence" value="ECO:0007669"/>
    <property type="project" value="TreeGrafter"/>
</dbReference>
<evidence type="ECO:0000256" key="10">
    <source>
        <dbReference type="ARBA" id="ARBA00022723"/>
    </source>
</evidence>
<proteinExistence type="inferred from homology"/>
<evidence type="ECO:0000256" key="2">
    <source>
        <dbReference type="ARBA" id="ARBA00001936"/>
    </source>
</evidence>
<evidence type="ECO:0000256" key="6">
    <source>
        <dbReference type="ARBA" id="ARBA00012180"/>
    </source>
</evidence>
<dbReference type="InterPro" id="IPR036397">
    <property type="entry name" value="RNaseH_sf"/>
</dbReference>
<accession>A0A6C0BF57</accession>
<dbReference type="EMBL" id="MN739146">
    <property type="protein sequence ID" value="QHS90776.1"/>
    <property type="molecule type" value="Genomic_DNA"/>
</dbReference>
<reference evidence="15" key="1">
    <citation type="journal article" date="2020" name="Nature">
        <title>Giant virus diversity and host interactions through global metagenomics.</title>
        <authorList>
            <person name="Schulz F."/>
            <person name="Roux S."/>
            <person name="Paez-Espino D."/>
            <person name="Jungbluth S."/>
            <person name="Walsh D.A."/>
            <person name="Denef V.J."/>
            <person name="McMahon K.D."/>
            <person name="Konstantinidis K.T."/>
            <person name="Eloe-Fadrosh E.A."/>
            <person name="Kyrpides N.C."/>
            <person name="Woyke T."/>
        </authorList>
    </citation>
    <scope>NUCLEOTIDE SEQUENCE</scope>
    <source>
        <strain evidence="15">GVMAG-M-3300010354-11</strain>
    </source>
</reference>
<keyword evidence="11" id="KW-0255">Endonuclease</keyword>